<dbReference type="Pfam" id="PF00270">
    <property type="entry name" value="DEAD"/>
    <property type="match status" value="2"/>
</dbReference>
<feature type="compositionally biased region" description="Acidic residues" evidence="5">
    <location>
        <begin position="1809"/>
        <end position="1822"/>
    </location>
</feature>
<keyword evidence="3 8" id="KW-0347">Helicase</keyword>
<dbReference type="PROSITE" id="PS51192">
    <property type="entry name" value="HELICASE_ATP_BIND_1"/>
    <property type="match status" value="2"/>
</dbReference>
<sequence>MSIQDHLSTFFSPPSSPSPSPSHTNTRTSSDKEWEDLLVEWQKDHRTTNGNGPTTEIDENDGQAEYVHHTITWPSILDYLPSSENAGPSSPRSQIQSPSNGINGNAKNEQQGSSSVQDNRRSSFGTGLLARIQSHLHIPSTFNSLITLLSSAKSDDEIQSELIEIMGFEGDGLTLVEEILKPGMRDMIVDQAGHQSGVASGSRSKGSNTPNYLLNSRMSMSVRAGKGKDKKTHINISDVIGSAEDIERRIQEQLDRPKAMFSEDGPRMIEQEVLPHVYTATGSKAVNTSYGGKMALPMGTQRHINDTFEEVTVPPSNPVPPKRGERPVKISELPRLARGCFKYVELNRMQSIVQPTAMNTNENMLVCAPTGAGKTDVAIMSIIRVLSQHVIPGPSTHPSGFNINRDAFKIIYVAPMKALAAEIVAKFGKRLAWLGIKVRELTGDMQMTREEINETQIIVTTPEKWDVVTRKPTGEGELASKVKLLIIDEVHLLNEDRGAVIETIVARTLRQVESSQSLIRIVGLSATLPNYIDVSDFLRVNRYQGLFFFDASFRPVPLEQHFIGVSGKPRSQMSARNMDRVVFDKVSELVQEGHQVMVFVHARKETVKTAQKLKEMAIEEGVSNFFEKLDHPKFGLYKRDIGTSRNKEMKELFDAGFGIHHAGMLRSDRNMMERMFEDNAINVLCCTSTLAWGVNLPAHAVIIKGTQVYDSNKGSFMDLSVLDVLQIFGRAGRPGYETSGVGYICTTQDKLDHYLHTIMAQHPIESKFIPGMVDSLNAEVALGTIANVSEAIQWLGYTYLFVRMRKEPFIYGMPHDVTKDDPQLGNKRNELISQAARLLQAAKMIRYDEIANTFAISDLGRIAAKYYLRYQTIEIFNTKFNPRMSNADLFQMLCEATEFDQIQLRENEVEELEAINKSDVIPLEVAGGATDKRGKVNILLQAHVSKIYIEDFALVSDAAYVAQNAARIIRALLEIALSRHWANCAYLLVELSKCIEQRQWVYDHGLAQLNVLQRDTLHKLNQYTTDDMTIADFRNMSATELGDFIHMNEKHGQAVLDAANMFPTVGMTYKLRPISYDLLQIQVKVNPEFKWNNKVSGGSEPFYVWAQDEEGLNIYQWRSVRVQPTTSVIDLGFILPFNDTLPSSISIVSISDRWLWSHEQITIQLDDLVMPDHPAPHTELLDIPFLRLSAFNDPALESAYRGSMNTLNSIQSQAFWTTYNTSVDTLIAAPVGSGKSFLGEAAIWNALRHNKEALVIVVVPQHHAVHEIVARLRSICPRGKNIDISPLVSTADFNKISSPRGLIAVTTPFALLNHDKLDELCTSPRLALYVLEDLHLLDEVYELCIMKILTFAKSLRTRIVGLTSSLDDPASLASWLGLDAIPSIDPNTNSSSPALFSFTPSSRPNPISVSIKPFSIPHGPTLLRSMIKPTYDILKQSVGSTIIFVPSRRACTEVSNDLVKQSGTEMDLNGFLTTPRDHVEPLLLQRLKDKGLFEPILHGIGYIHPNLAPSDLSLVLELFASEVIRCLVVVRGLCWTLPVKANTVVVMSTQYIQLLPTSSTSKKFDKEGREIFERRIINYSNLELVKMQGFASISASPIQEIQGRMFIMCQAEQEVLIQKVLVNGLFLESKLNSFLQYQGQNTDTINSNSSFFSSSRGDQERLMGVLSKKILPQRQATRSTSTSTSPSAASPLQPRGSGFKRNIDPRKTDLMDLLNYSYLKERITKNPTFYELLNNRDAQNEGVSRWVDSFFEKVDGPTSMTNGNGDHSKKEKRDKVNGKKKELTDGNGDSAGHVNGDAHHTNGDSLKEVDDEMDFEEEETEEKDGRVTVITDDVNGDGDTLVGEKDGETSEKHGKEVE</sequence>
<reference evidence="8" key="1">
    <citation type="submission" date="2013-07" db="EMBL/GenBank/DDBJ databases">
        <title>The Genome Sequence of Cryptococcus dejecticola CBS10117.</title>
        <authorList>
            <consortium name="The Broad Institute Genome Sequencing Platform"/>
            <person name="Cuomo C."/>
            <person name="Litvintseva A."/>
            <person name="Chen Y."/>
            <person name="Heitman J."/>
            <person name="Sun S."/>
            <person name="Springer D."/>
            <person name="Dromer F."/>
            <person name="Young S.K."/>
            <person name="Zeng Q."/>
            <person name="Gargeya S."/>
            <person name="Fitzgerald M."/>
            <person name="Abouelleil A."/>
            <person name="Alvarado L."/>
            <person name="Berlin A.M."/>
            <person name="Chapman S.B."/>
            <person name="Dewar J."/>
            <person name="Goldberg J."/>
            <person name="Griggs A."/>
            <person name="Gujja S."/>
            <person name="Hansen M."/>
            <person name="Howarth C."/>
            <person name="Imamovic A."/>
            <person name="Larimer J."/>
            <person name="McCowan C."/>
            <person name="Murphy C."/>
            <person name="Pearson M."/>
            <person name="Priest M."/>
            <person name="Roberts A."/>
            <person name="Saif S."/>
            <person name="Shea T."/>
            <person name="Sykes S."/>
            <person name="Wortman J."/>
            <person name="Nusbaum C."/>
            <person name="Birren B."/>
        </authorList>
    </citation>
    <scope>NUCLEOTIDE SEQUENCE [LARGE SCALE GENOMIC DNA]</scope>
    <source>
        <strain evidence="8">CBS 10117</strain>
    </source>
</reference>
<keyword evidence="1" id="KW-0547">Nucleotide-binding</keyword>
<organism evidence="8">
    <name type="scientific">Kwoniella dejecticola CBS 10117</name>
    <dbReference type="NCBI Taxonomy" id="1296121"/>
    <lineage>
        <taxon>Eukaryota</taxon>
        <taxon>Fungi</taxon>
        <taxon>Dikarya</taxon>
        <taxon>Basidiomycota</taxon>
        <taxon>Agaricomycotina</taxon>
        <taxon>Tremellomycetes</taxon>
        <taxon>Tremellales</taxon>
        <taxon>Cryptococcaceae</taxon>
        <taxon>Kwoniella</taxon>
    </lineage>
</organism>
<dbReference type="InterPro" id="IPR035892">
    <property type="entry name" value="C2_domain_sf"/>
</dbReference>
<accession>A0A1A5ZZK2</accession>
<gene>
    <name evidence="8" type="ORF">I303_06794</name>
</gene>
<feature type="compositionally biased region" description="Polar residues" evidence="5">
    <location>
        <begin position="100"/>
        <end position="121"/>
    </location>
</feature>
<dbReference type="GO" id="GO:0005524">
    <property type="term" value="F:ATP binding"/>
    <property type="evidence" value="ECO:0007669"/>
    <property type="project" value="UniProtKB-KW"/>
</dbReference>
<dbReference type="Gene3D" id="1.10.3380.10">
    <property type="entry name" value="Sec63 N-terminal domain-like domain"/>
    <property type="match status" value="1"/>
</dbReference>
<dbReference type="GO" id="GO:0004386">
    <property type="term" value="F:helicase activity"/>
    <property type="evidence" value="ECO:0007669"/>
    <property type="project" value="UniProtKB-KW"/>
</dbReference>
<dbReference type="Gene3D" id="3.40.50.300">
    <property type="entry name" value="P-loop containing nucleotide triphosphate hydrolases"/>
    <property type="match status" value="4"/>
</dbReference>
<dbReference type="FunFam" id="3.40.50.300:FF:000062">
    <property type="entry name" value="U5 small nuclear ribonucleoprotein helicase"/>
    <property type="match status" value="1"/>
</dbReference>
<dbReference type="CDD" id="cd18795">
    <property type="entry name" value="SF2_C_Ski2"/>
    <property type="match status" value="1"/>
</dbReference>
<evidence type="ECO:0000256" key="3">
    <source>
        <dbReference type="ARBA" id="ARBA00022806"/>
    </source>
</evidence>
<protein>
    <submittedName>
        <fullName evidence="8">RNA helicase</fullName>
    </submittedName>
</protein>
<dbReference type="InterPro" id="IPR027417">
    <property type="entry name" value="P-loop_NTPase"/>
</dbReference>
<feature type="compositionally biased region" description="Polar residues" evidence="5">
    <location>
        <begin position="1"/>
        <end position="11"/>
    </location>
</feature>
<dbReference type="STRING" id="1296121.A0A1A5ZZK2"/>
<evidence type="ECO:0000259" key="7">
    <source>
        <dbReference type="PROSITE" id="PS51194"/>
    </source>
</evidence>
<dbReference type="VEuPathDB" id="FungiDB:I303_06794"/>
<dbReference type="SUPFAM" id="SSF52540">
    <property type="entry name" value="P-loop containing nucleoside triphosphate hydrolases"/>
    <property type="match status" value="4"/>
</dbReference>
<dbReference type="InterPro" id="IPR001650">
    <property type="entry name" value="Helicase_C-like"/>
</dbReference>
<dbReference type="SMART" id="SM00973">
    <property type="entry name" value="Sec63"/>
    <property type="match status" value="1"/>
</dbReference>
<dbReference type="PROSITE" id="PS51194">
    <property type="entry name" value="HELICASE_CTER"/>
    <property type="match status" value="1"/>
</dbReference>
<feature type="domain" description="Helicase C-terminal" evidence="7">
    <location>
        <begin position="577"/>
        <end position="780"/>
    </location>
</feature>
<dbReference type="InterPro" id="IPR036390">
    <property type="entry name" value="WH_DNA-bd_sf"/>
</dbReference>
<feature type="compositionally biased region" description="Low complexity" evidence="5">
    <location>
        <begin position="88"/>
        <end position="99"/>
    </location>
</feature>
<feature type="compositionally biased region" description="Basic and acidic residues" evidence="5">
    <location>
        <begin position="1796"/>
        <end position="1808"/>
    </location>
</feature>
<feature type="domain" description="Helicase ATP-binding" evidence="6">
    <location>
        <begin position="355"/>
        <end position="546"/>
    </location>
</feature>
<evidence type="ECO:0000256" key="5">
    <source>
        <dbReference type="SAM" id="MobiDB-lite"/>
    </source>
</evidence>
<dbReference type="InterPro" id="IPR050474">
    <property type="entry name" value="Hel308_SKI2-like"/>
</dbReference>
<dbReference type="GO" id="GO:0003676">
    <property type="term" value="F:nucleic acid binding"/>
    <property type="evidence" value="ECO:0007669"/>
    <property type="project" value="InterPro"/>
</dbReference>
<dbReference type="FunFam" id="1.10.10.10:FF:000024">
    <property type="entry name" value="U5 small nuclear ribonucleoprotein helicase"/>
    <property type="match status" value="1"/>
</dbReference>
<dbReference type="OrthoDB" id="5575at2759"/>
<dbReference type="FunFam" id="1.10.3380.10:FF:000001">
    <property type="entry name" value="U5 small nuclear ribonucleoprotein helicase"/>
    <property type="match status" value="1"/>
</dbReference>
<keyword evidence="2" id="KW-0378">Hydrolase</keyword>
<feature type="region of interest" description="Disordered" evidence="5">
    <location>
        <begin position="80"/>
        <end position="121"/>
    </location>
</feature>
<feature type="compositionally biased region" description="Basic and acidic residues" evidence="5">
    <location>
        <begin position="1842"/>
        <end position="1858"/>
    </location>
</feature>
<dbReference type="SUPFAM" id="SSF81296">
    <property type="entry name" value="E set domains"/>
    <property type="match status" value="1"/>
</dbReference>
<proteinExistence type="predicted"/>
<dbReference type="Gene3D" id="2.60.40.150">
    <property type="entry name" value="C2 domain"/>
    <property type="match status" value="1"/>
</dbReference>
<dbReference type="SMART" id="SM00490">
    <property type="entry name" value="HELICc"/>
    <property type="match status" value="1"/>
</dbReference>
<dbReference type="PIRSF" id="PIRSF039073">
    <property type="entry name" value="BRR2"/>
    <property type="match status" value="1"/>
</dbReference>
<feature type="region of interest" description="Disordered" evidence="5">
    <location>
        <begin position="1672"/>
        <end position="1704"/>
    </location>
</feature>
<dbReference type="PANTHER" id="PTHR47961">
    <property type="entry name" value="DNA POLYMERASE THETA, PUTATIVE (AFU_ORTHOLOGUE AFUA_1G05260)-RELATED"/>
    <property type="match status" value="1"/>
</dbReference>
<feature type="compositionally biased region" description="Basic and acidic residues" evidence="5">
    <location>
        <begin position="1766"/>
        <end position="1784"/>
    </location>
</feature>
<feature type="region of interest" description="Disordered" evidence="5">
    <location>
        <begin position="1753"/>
        <end position="1858"/>
    </location>
</feature>
<dbReference type="InterPro" id="IPR036388">
    <property type="entry name" value="WH-like_DNA-bd_sf"/>
</dbReference>
<evidence type="ECO:0000313" key="8">
    <source>
        <dbReference type="EMBL" id="OBR83233.1"/>
    </source>
</evidence>
<dbReference type="EMBL" id="KI894034">
    <property type="protein sequence ID" value="OBR83233.1"/>
    <property type="molecule type" value="Genomic_DNA"/>
</dbReference>
<feature type="domain" description="Helicase ATP-binding" evidence="6">
    <location>
        <begin position="1216"/>
        <end position="1384"/>
    </location>
</feature>
<dbReference type="SMART" id="SM00487">
    <property type="entry name" value="DEXDc"/>
    <property type="match status" value="2"/>
</dbReference>
<dbReference type="Gene3D" id="1.10.10.10">
    <property type="entry name" value="Winged helix-like DNA-binding domain superfamily/Winged helix DNA-binding domain"/>
    <property type="match status" value="1"/>
</dbReference>
<feature type="compositionally biased region" description="Low complexity" evidence="5">
    <location>
        <begin position="1672"/>
        <end position="1691"/>
    </location>
</feature>
<evidence type="ECO:0000256" key="2">
    <source>
        <dbReference type="ARBA" id="ARBA00022801"/>
    </source>
</evidence>
<dbReference type="Pfam" id="PF23445">
    <property type="entry name" value="WHD_SNRNP200"/>
    <property type="match status" value="1"/>
</dbReference>
<evidence type="ECO:0000256" key="1">
    <source>
        <dbReference type="ARBA" id="ARBA00022741"/>
    </source>
</evidence>
<evidence type="ECO:0000259" key="6">
    <source>
        <dbReference type="PROSITE" id="PS51192"/>
    </source>
</evidence>
<dbReference type="PANTHER" id="PTHR47961:SF13">
    <property type="entry name" value="ACTIVATING SIGNAL COINTEGRATOR 1 COMPLEX SUBUNIT 3"/>
    <property type="match status" value="1"/>
</dbReference>
<keyword evidence="4" id="KW-0067">ATP-binding</keyword>
<evidence type="ECO:0000256" key="4">
    <source>
        <dbReference type="ARBA" id="ARBA00022840"/>
    </source>
</evidence>
<dbReference type="GO" id="GO:0016787">
    <property type="term" value="F:hydrolase activity"/>
    <property type="evidence" value="ECO:0007669"/>
    <property type="project" value="UniProtKB-KW"/>
</dbReference>
<feature type="region of interest" description="Disordered" evidence="5">
    <location>
        <begin position="1"/>
        <end position="33"/>
    </location>
</feature>
<dbReference type="InterPro" id="IPR004179">
    <property type="entry name" value="Sec63-dom"/>
</dbReference>
<dbReference type="InterPro" id="IPR011545">
    <property type="entry name" value="DEAD/DEAH_box_helicase_dom"/>
</dbReference>
<dbReference type="CDD" id="cd18020">
    <property type="entry name" value="DEXHc_ASCC3_1"/>
    <property type="match status" value="1"/>
</dbReference>
<dbReference type="InterPro" id="IPR014756">
    <property type="entry name" value="Ig_E-set"/>
</dbReference>
<dbReference type="InterPro" id="IPR014001">
    <property type="entry name" value="Helicase_ATP-bd"/>
</dbReference>
<dbReference type="InterPro" id="IPR057842">
    <property type="entry name" value="WH_MER3"/>
</dbReference>
<dbReference type="Pfam" id="PF02889">
    <property type="entry name" value="Sec63"/>
    <property type="match status" value="1"/>
</dbReference>
<dbReference type="Pfam" id="PF00271">
    <property type="entry name" value="Helicase_C"/>
    <property type="match status" value="1"/>
</dbReference>
<dbReference type="SUPFAM" id="SSF46785">
    <property type="entry name" value="Winged helix' DNA-binding domain"/>
    <property type="match status" value="1"/>
</dbReference>
<name>A0A1A5ZZK2_9TREE</name>
<dbReference type="SUPFAM" id="SSF158702">
    <property type="entry name" value="Sec63 N-terminal domain-like"/>
    <property type="match status" value="1"/>
</dbReference>
<dbReference type="FunFam" id="3.40.50.300:FF:000102">
    <property type="entry name" value="RNA helicase, activating signal cointegrator 1"/>
    <property type="match status" value="1"/>
</dbReference>